<feature type="domain" description="ABC-type uncharacterised transport system" evidence="2">
    <location>
        <begin position="178"/>
        <end position="473"/>
    </location>
</feature>
<dbReference type="Pfam" id="PF23357">
    <property type="entry name" value="DUF7088"/>
    <property type="match status" value="1"/>
</dbReference>
<dbReference type="Pfam" id="PF09822">
    <property type="entry name" value="ABC_transp_aux"/>
    <property type="match status" value="1"/>
</dbReference>
<keyword evidence="1" id="KW-1133">Transmembrane helix</keyword>
<feature type="transmembrane region" description="Helical" evidence="1">
    <location>
        <begin position="585"/>
        <end position="605"/>
    </location>
</feature>
<dbReference type="RefSeq" id="WP_322609373.1">
    <property type="nucleotide sequence ID" value="NZ_JARVCO010000012.1"/>
</dbReference>
<evidence type="ECO:0000313" key="4">
    <source>
        <dbReference type="EMBL" id="MDZ8119582.1"/>
    </source>
</evidence>
<dbReference type="InterPro" id="IPR055396">
    <property type="entry name" value="DUF7088"/>
</dbReference>
<comment type="caution">
    <text evidence="4">The sequence shown here is derived from an EMBL/GenBank/DDBJ whole genome shotgun (WGS) entry which is preliminary data.</text>
</comment>
<keyword evidence="1" id="KW-0472">Membrane</keyword>
<dbReference type="EMBL" id="JARVCO010000012">
    <property type="protein sequence ID" value="MDZ8119582.1"/>
    <property type="molecule type" value="Genomic_DNA"/>
</dbReference>
<protein>
    <submittedName>
        <fullName evidence="4">Gldg family protein</fullName>
    </submittedName>
</protein>
<sequence length="610" mass="67360">MNHMKKMTGLAGIFLLLGILVAFNAVLKPVRIRADVTEDKLYTLSDGTKQLLSDLNRDVTLKFYFSKSNDRLPVPLKNFASRVRDLLSEYESRSGGYLVVEEFDPKPDSDEEEWAQRYGLQSQTVDMFGLDGGLYFGVVAVSGNREAVIPVLSQSAEPRLEYLLTRMVSEVSSERSAKVGIMSALPVNGSSAMNPMMMQQGGGRSWAVVSEIERQYDVEQVDMTATNIAEDIDTLVLIHPADISEDTLYALDQLVLRGGRLLAFTDAMCITAQETANPQMMQMGMPPPQTESDLNALTSAWGIEMTPGQLAADEAAASLLNAGGGRAQRNATWLSLREQNINREDIATGSLNDLMLPFAGAFEVAASNGVEVAELVFTADDGYTTGTMAARTGDIDIPALKKRVPLALRVSGTFKTAFPDREEGLKESEDPGVVILVSDVDMLADRIATDSVNFMGQTIVQPRNDNLTFAVNMVEQLCGSEALIGLRSRNAFDRPFDRVIELEKQAAFKWQAEEERLNAQLQATQAKLSQLQQSRDDGQQMFLTPEQEAEVKKFRKEVFETQQSLKEVRKSLRRDIEMLGVRLKAFNILGIPLLVAAFGIGRGLWMKKTR</sequence>
<keyword evidence="1" id="KW-0812">Transmembrane</keyword>
<organism evidence="4 5">
    <name type="scientific">Pontiella agarivorans</name>
    <dbReference type="NCBI Taxonomy" id="3038953"/>
    <lineage>
        <taxon>Bacteria</taxon>
        <taxon>Pseudomonadati</taxon>
        <taxon>Kiritimatiellota</taxon>
        <taxon>Kiritimatiellia</taxon>
        <taxon>Kiritimatiellales</taxon>
        <taxon>Pontiellaceae</taxon>
        <taxon>Pontiella</taxon>
    </lineage>
</organism>
<gene>
    <name evidence="4" type="ORF">P9H32_13200</name>
</gene>
<evidence type="ECO:0000259" key="2">
    <source>
        <dbReference type="Pfam" id="PF09822"/>
    </source>
</evidence>
<dbReference type="Proteomes" id="UP001290861">
    <property type="component" value="Unassembled WGS sequence"/>
</dbReference>
<proteinExistence type="predicted"/>
<reference evidence="4 5" key="1">
    <citation type="journal article" date="2024" name="Appl. Environ. Microbiol.">
        <title>Pontiella agarivorans sp. nov., a novel marine anaerobic bacterium capable of degrading macroalgal polysaccharides and fixing nitrogen.</title>
        <authorList>
            <person name="Liu N."/>
            <person name="Kivenson V."/>
            <person name="Peng X."/>
            <person name="Cui Z."/>
            <person name="Lankiewicz T.S."/>
            <person name="Gosselin K.M."/>
            <person name="English C.J."/>
            <person name="Blair E.M."/>
            <person name="O'Malley M.A."/>
            <person name="Valentine D.L."/>
        </authorList>
    </citation>
    <scope>NUCLEOTIDE SEQUENCE [LARGE SCALE GENOMIC DNA]</scope>
    <source>
        <strain evidence="4 5">NLcol2</strain>
    </source>
</reference>
<evidence type="ECO:0000313" key="5">
    <source>
        <dbReference type="Proteomes" id="UP001290861"/>
    </source>
</evidence>
<evidence type="ECO:0000259" key="3">
    <source>
        <dbReference type="Pfam" id="PF23357"/>
    </source>
</evidence>
<accession>A0ABU5MZH3</accession>
<name>A0ABU5MZH3_9BACT</name>
<keyword evidence="5" id="KW-1185">Reference proteome</keyword>
<dbReference type="InterPro" id="IPR019196">
    <property type="entry name" value="ABC_transp_unknown"/>
</dbReference>
<evidence type="ECO:0000256" key="1">
    <source>
        <dbReference type="SAM" id="Phobius"/>
    </source>
</evidence>
<feature type="domain" description="DUF7088" evidence="3">
    <location>
        <begin position="38"/>
        <end position="127"/>
    </location>
</feature>